<dbReference type="OrthoDB" id="5431179at2"/>
<protein>
    <recommendedName>
        <fullName evidence="4">TIGR00267 family protein</fullName>
    </recommendedName>
</protein>
<sequence length="205" mass="22334">MSLIRRNTSLVRGLFEQLKLLLKITRSQRIVRRYFIVNGFDGALTMLGIITGFYVSDQTNFPIIINACFGAAIALGMSGLTSAYISETAEQKKELHDLEQAMLKDLDNSTYGQAARLLPFVIAIVNGISPLLISLIIISPIWVATFPLGLPLDALELALMLALCLLFLLGVFLGRISGTFWLWSGARTLIIAAATSALIFLLAAS</sequence>
<organism evidence="2 3">
    <name type="scientific">Syntrophotalea acetylenivorans</name>
    <dbReference type="NCBI Taxonomy" id="1842532"/>
    <lineage>
        <taxon>Bacteria</taxon>
        <taxon>Pseudomonadati</taxon>
        <taxon>Thermodesulfobacteriota</taxon>
        <taxon>Desulfuromonadia</taxon>
        <taxon>Desulfuromonadales</taxon>
        <taxon>Syntrophotaleaceae</taxon>
        <taxon>Syntrophotalea</taxon>
    </lineage>
</organism>
<dbReference type="Proteomes" id="UP000182517">
    <property type="component" value="Chromosome"/>
</dbReference>
<name>A0A1L3GQ57_9BACT</name>
<feature type="transmembrane region" description="Helical" evidence="1">
    <location>
        <begin position="180"/>
        <end position="204"/>
    </location>
</feature>
<keyword evidence="3" id="KW-1185">Reference proteome</keyword>
<proteinExistence type="predicted"/>
<dbReference type="KEGG" id="pef:A7E78_08125"/>
<feature type="transmembrane region" description="Helical" evidence="1">
    <location>
        <begin position="34"/>
        <end position="55"/>
    </location>
</feature>
<dbReference type="AlphaFoldDB" id="A0A1L3GQ57"/>
<accession>A0A1L3GQ57</accession>
<gene>
    <name evidence="2" type="ORF">A7E78_08125</name>
</gene>
<keyword evidence="1" id="KW-0472">Membrane</keyword>
<evidence type="ECO:0000313" key="2">
    <source>
        <dbReference type="EMBL" id="APG27808.1"/>
    </source>
</evidence>
<evidence type="ECO:0008006" key="4">
    <source>
        <dbReference type="Google" id="ProtNLM"/>
    </source>
</evidence>
<feature type="transmembrane region" description="Helical" evidence="1">
    <location>
        <begin position="61"/>
        <end position="85"/>
    </location>
</feature>
<dbReference type="STRING" id="1842532.A7E78_08125"/>
<feature type="transmembrane region" description="Helical" evidence="1">
    <location>
        <begin position="154"/>
        <end position="173"/>
    </location>
</feature>
<feature type="transmembrane region" description="Helical" evidence="1">
    <location>
        <begin position="117"/>
        <end position="142"/>
    </location>
</feature>
<dbReference type="RefSeq" id="WP_072283773.1">
    <property type="nucleotide sequence ID" value="NZ_CP015519.1"/>
</dbReference>
<dbReference type="EMBL" id="CP015519">
    <property type="protein sequence ID" value="APG27808.1"/>
    <property type="molecule type" value="Genomic_DNA"/>
</dbReference>
<evidence type="ECO:0000256" key="1">
    <source>
        <dbReference type="SAM" id="Phobius"/>
    </source>
</evidence>
<keyword evidence="1" id="KW-0812">Transmembrane</keyword>
<evidence type="ECO:0000313" key="3">
    <source>
        <dbReference type="Proteomes" id="UP000182517"/>
    </source>
</evidence>
<keyword evidence="1" id="KW-1133">Transmembrane helix</keyword>
<reference evidence="2 3" key="1">
    <citation type="journal article" date="2017" name="Genome Announc.">
        <title>Complete Genome Sequences of Two Acetylene-Fermenting Pelobacter acetylenicus Strains.</title>
        <authorList>
            <person name="Sutton J.M."/>
            <person name="Baesman S.M."/>
            <person name="Fierst J.L."/>
            <person name="Poret-Peterson A.T."/>
            <person name="Oremland R.S."/>
            <person name="Dunlap D.S."/>
            <person name="Akob D.M."/>
        </authorList>
    </citation>
    <scope>NUCLEOTIDE SEQUENCE [LARGE SCALE GENOMIC DNA]</scope>
    <source>
        <strain evidence="2 3">SFB93</strain>
    </source>
</reference>